<dbReference type="RefSeq" id="WP_244771448.1">
    <property type="nucleotide sequence ID" value="NZ_CP094929.1"/>
</dbReference>
<evidence type="ECO:0000313" key="3">
    <source>
        <dbReference type="EMBL" id="UOM50054.1"/>
    </source>
</evidence>
<evidence type="ECO:0000259" key="2">
    <source>
        <dbReference type="Pfam" id="PF26342"/>
    </source>
</evidence>
<dbReference type="Proteomes" id="UP000829708">
    <property type="component" value="Chromosome"/>
</dbReference>
<dbReference type="EMBL" id="CP094929">
    <property type="protein sequence ID" value="UOM50054.1"/>
    <property type="molecule type" value="Genomic_DNA"/>
</dbReference>
<reference evidence="4" key="1">
    <citation type="journal article" date="2024" name="J Bioinform Genom">
        <title>Complete genome sequence of the type strain bacterium Sphaerochaeta associata GLS2t (VKM B-2742)t.</title>
        <authorList>
            <person name="Troshina O.Y."/>
            <person name="Tepeeva A.N."/>
            <person name="Arzamasceva V.O."/>
            <person name="Whitman W.B."/>
            <person name="Varghese N."/>
            <person name="Shapiro N."/>
            <person name="Woyke T."/>
            <person name="Kripides N.C."/>
            <person name="Vasilenko O.V."/>
        </authorList>
    </citation>
    <scope>NUCLEOTIDE SEQUENCE [LARGE SCALE GENOMIC DNA]</scope>
    <source>
        <strain evidence="4">GLS2T</strain>
    </source>
</reference>
<accession>A0ABY4D7J2</accession>
<sequence>MMKQILLPLLVFLLLSSGCGCSQPELSLHNLFEQADSSPPVFLSASMQSQHTATLSFNESIAENSVALWCEQNSVASFTVIDKTLTLNLAKPMQMGTSLPLEGRVEDIRGNSLQFSIELWAKNTHPATVLINEFTTKGSETNPDRVELVVTSRGNLAGLTLYAGVADDWSDRFVFPDRWVERGTYVVVAFSKGEHEAAWYTSALQAGLGSNNGCLSVAMSPEWASPLLDAVMWGNMSTSTFEGFGSASLLSQAQILFQNGQWNSASSEKSIDSNTGTATRSFCRDRLIDTNSSDDWYVCATRQATFGSKNSELRYTP</sequence>
<evidence type="ECO:0000313" key="4">
    <source>
        <dbReference type="Proteomes" id="UP000829708"/>
    </source>
</evidence>
<gene>
    <name evidence="3" type="ORF">MUG09_10860</name>
</gene>
<feature type="domain" description="TP-1001-like C-terminal" evidence="2">
    <location>
        <begin position="212"/>
        <end position="298"/>
    </location>
</feature>
<dbReference type="PROSITE" id="PS51257">
    <property type="entry name" value="PROKAR_LIPOPROTEIN"/>
    <property type="match status" value="1"/>
</dbReference>
<keyword evidence="4" id="KW-1185">Reference proteome</keyword>
<feature type="domain" description="TP-1001-like C-terminal" evidence="2">
    <location>
        <begin position="127"/>
        <end position="196"/>
    </location>
</feature>
<organism evidence="3 4">
    <name type="scientific">Sphaerochaeta associata</name>
    <dbReference type="NCBI Taxonomy" id="1129264"/>
    <lineage>
        <taxon>Bacteria</taxon>
        <taxon>Pseudomonadati</taxon>
        <taxon>Spirochaetota</taxon>
        <taxon>Spirochaetia</taxon>
        <taxon>Spirochaetales</taxon>
        <taxon>Sphaerochaetaceae</taxon>
        <taxon>Sphaerochaeta</taxon>
    </lineage>
</organism>
<protein>
    <recommendedName>
        <fullName evidence="2">TP-1001-like C-terminal domain-containing protein</fullName>
    </recommendedName>
</protein>
<proteinExistence type="predicted"/>
<feature type="chain" id="PRO_5047114976" description="TP-1001-like C-terminal domain-containing protein" evidence="1">
    <location>
        <begin position="23"/>
        <end position="317"/>
    </location>
</feature>
<dbReference type="Pfam" id="PF26342">
    <property type="entry name" value="TP_1001_2nd"/>
    <property type="match status" value="2"/>
</dbReference>
<evidence type="ECO:0000256" key="1">
    <source>
        <dbReference type="SAM" id="SignalP"/>
    </source>
</evidence>
<dbReference type="InterPro" id="IPR058683">
    <property type="entry name" value="TP_1001-like_C"/>
</dbReference>
<feature type="signal peptide" evidence="1">
    <location>
        <begin position="1"/>
        <end position="22"/>
    </location>
</feature>
<name>A0ABY4D7J2_9SPIR</name>
<keyword evidence="1" id="KW-0732">Signal</keyword>